<dbReference type="OrthoDB" id="9792534at2"/>
<dbReference type="InterPro" id="IPR013866">
    <property type="entry name" value="Sphingolipid_d4-desaturase_N"/>
</dbReference>
<dbReference type="Pfam" id="PF00487">
    <property type="entry name" value="FA_desaturase"/>
    <property type="match status" value="1"/>
</dbReference>
<dbReference type="GO" id="GO:0046513">
    <property type="term" value="P:ceramide biosynthetic process"/>
    <property type="evidence" value="ECO:0007669"/>
    <property type="project" value="TreeGrafter"/>
</dbReference>
<sequence length="364" mass="42488">MYLSVTLKRSHIKPTTLDKQTFIYSHVSEPHRVRTKKILQQHPDIRELIGKNPYTIFAIIGLVVFQTALAGLVSGQSWWLVFGAAYLLGAFANHALFVMIHECAHQLLFKGKIANRLAGMFANLPQIFPNSISFERYHIKHHSFQGVHELDGDLPNHWEARLINNYFIGKVMWLLLYPFFQLSRLGRLKEIKAFDKWTVANFIIQVVFTAAMWYFFGFKAIAFMVLSFFFSVGLHPLGARWIQEHYVVKENQETYSYYGNMNKLAFNVGYHNEHHDFPSIPWNKLPQIRSKAPIFYDSLYYHTSWVKLFFRFLFDQEISLFSRIIRNNRGKVPLTDKSKADIEMTQMNAHPETQLAPVPVPVLQ</sequence>
<evidence type="ECO:0000313" key="4">
    <source>
        <dbReference type="Proteomes" id="UP000261284"/>
    </source>
</evidence>
<dbReference type="PANTHER" id="PTHR12879:SF8">
    <property type="entry name" value="SPHINGOLIPID DELTA(4)-DESATURASE DES1"/>
    <property type="match status" value="1"/>
</dbReference>
<dbReference type="SMART" id="SM01269">
    <property type="entry name" value="Lipid_DES"/>
    <property type="match status" value="1"/>
</dbReference>
<feature type="transmembrane region" description="Helical" evidence="1">
    <location>
        <begin position="197"/>
        <end position="215"/>
    </location>
</feature>
<dbReference type="AlphaFoldDB" id="A0A3E1NRZ9"/>
<dbReference type="Pfam" id="PF08557">
    <property type="entry name" value="Lipid_DES"/>
    <property type="match status" value="1"/>
</dbReference>
<feature type="transmembrane region" description="Helical" evidence="1">
    <location>
        <begin position="54"/>
        <end position="73"/>
    </location>
</feature>
<feature type="domain" description="Sphingolipid delta4-desaturase N-terminal" evidence="2">
    <location>
        <begin position="17"/>
        <end position="55"/>
    </location>
</feature>
<dbReference type="PANTHER" id="PTHR12879">
    <property type="entry name" value="SPHINGOLIPID DELTA 4 DESATURASE/C-4 HYDROXYLASE PROTEIN DES2"/>
    <property type="match status" value="1"/>
</dbReference>
<reference evidence="3 4" key="1">
    <citation type="submission" date="2018-08" db="EMBL/GenBank/DDBJ databases">
        <title>Chitinophagaceae sp. K23C18032701, a novel bacterium isolated from forest soil.</title>
        <authorList>
            <person name="Wang C."/>
        </authorList>
    </citation>
    <scope>NUCLEOTIDE SEQUENCE [LARGE SCALE GENOMIC DNA]</scope>
    <source>
        <strain evidence="3 4">K23C18032701</strain>
    </source>
</reference>
<feature type="transmembrane region" description="Helical" evidence="1">
    <location>
        <begin position="221"/>
        <end position="242"/>
    </location>
</feature>
<dbReference type="EMBL" id="QTJU01000001">
    <property type="protein sequence ID" value="RFM30538.1"/>
    <property type="molecule type" value="Genomic_DNA"/>
</dbReference>
<dbReference type="InterPro" id="IPR005804">
    <property type="entry name" value="FA_desaturase_dom"/>
</dbReference>
<dbReference type="Proteomes" id="UP000261284">
    <property type="component" value="Unassembled WGS sequence"/>
</dbReference>
<dbReference type="GO" id="GO:0016020">
    <property type="term" value="C:membrane"/>
    <property type="evidence" value="ECO:0007669"/>
    <property type="project" value="GOC"/>
</dbReference>
<gene>
    <name evidence="3" type="ORF">DXN05_06180</name>
</gene>
<keyword evidence="1" id="KW-0812">Transmembrane</keyword>
<keyword evidence="1" id="KW-1133">Transmembrane helix</keyword>
<evidence type="ECO:0000313" key="3">
    <source>
        <dbReference type="EMBL" id="RFM30538.1"/>
    </source>
</evidence>
<organism evidence="3 4">
    <name type="scientific">Deminuibacter soli</name>
    <dbReference type="NCBI Taxonomy" id="2291815"/>
    <lineage>
        <taxon>Bacteria</taxon>
        <taxon>Pseudomonadati</taxon>
        <taxon>Bacteroidota</taxon>
        <taxon>Chitinophagia</taxon>
        <taxon>Chitinophagales</taxon>
        <taxon>Chitinophagaceae</taxon>
        <taxon>Deminuibacter</taxon>
    </lineage>
</organism>
<keyword evidence="1" id="KW-0472">Membrane</keyword>
<accession>A0A3E1NRZ9</accession>
<evidence type="ECO:0000259" key="2">
    <source>
        <dbReference type="SMART" id="SM01269"/>
    </source>
</evidence>
<feature type="transmembrane region" description="Helical" evidence="1">
    <location>
        <begin position="79"/>
        <end position="100"/>
    </location>
</feature>
<proteinExistence type="predicted"/>
<keyword evidence="4" id="KW-1185">Reference proteome</keyword>
<dbReference type="GO" id="GO:0042284">
    <property type="term" value="F:sphingolipid delta-4 desaturase activity"/>
    <property type="evidence" value="ECO:0007669"/>
    <property type="project" value="TreeGrafter"/>
</dbReference>
<evidence type="ECO:0000256" key="1">
    <source>
        <dbReference type="SAM" id="Phobius"/>
    </source>
</evidence>
<protein>
    <submittedName>
        <fullName evidence="3">Fatty acid desaturase</fullName>
    </submittedName>
</protein>
<name>A0A3E1NRZ9_9BACT</name>
<comment type="caution">
    <text evidence="3">The sequence shown here is derived from an EMBL/GenBank/DDBJ whole genome shotgun (WGS) entry which is preliminary data.</text>
</comment>